<organism evidence="2 3">
    <name type="scientific">Fulvivirga imtechensis AK7</name>
    <dbReference type="NCBI Taxonomy" id="1237149"/>
    <lineage>
        <taxon>Bacteria</taxon>
        <taxon>Pseudomonadati</taxon>
        <taxon>Bacteroidota</taxon>
        <taxon>Cytophagia</taxon>
        <taxon>Cytophagales</taxon>
        <taxon>Fulvivirgaceae</taxon>
        <taxon>Fulvivirga</taxon>
    </lineage>
</organism>
<dbReference type="EMBL" id="AMZN01000082">
    <property type="protein sequence ID" value="ELR69190.1"/>
    <property type="molecule type" value="Genomic_DNA"/>
</dbReference>
<evidence type="ECO:0000313" key="3">
    <source>
        <dbReference type="Proteomes" id="UP000011135"/>
    </source>
</evidence>
<sequence>MYTNDVDYKDQLRKFLKLWKTERKKLQTALQKEKSIDFPGRIKTTELTMMEEREKQLKKYIRDGKSKLDALSRRVRQLKAMDILDQVEDEEKELMSADRRDDLIGETITEIVALTEELDKQKHRYGKTYFTRHEVQVNTDQLRELNEKLKHLKKEDLQFHEKRLEVIKQDLASSGPGEWVDLEGLRGELECKIQRIRKELEQL</sequence>
<evidence type="ECO:0000313" key="2">
    <source>
        <dbReference type="EMBL" id="ELR69190.1"/>
    </source>
</evidence>
<accession>L8JK51</accession>
<evidence type="ECO:0000256" key="1">
    <source>
        <dbReference type="SAM" id="Coils"/>
    </source>
</evidence>
<dbReference type="STRING" id="1237149.C900_05386"/>
<keyword evidence="1" id="KW-0175">Coiled coil</keyword>
<comment type="caution">
    <text evidence="2">The sequence shown here is derived from an EMBL/GenBank/DDBJ whole genome shotgun (WGS) entry which is preliminary data.</text>
</comment>
<name>L8JK51_9BACT</name>
<protein>
    <submittedName>
        <fullName evidence="2">Uncharacterized protein</fullName>
    </submittedName>
</protein>
<dbReference type="AlphaFoldDB" id="L8JK51"/>
<feature type="coiled-coil region" evidence="1">
    <location>
        <begin position="135"/>
        <end position="162"/>
    </location>
</feature>
<reference evidence="2 3" key="1">
    <citation type="submission" date="2012-12" db="EMBL/GenBank/DDBJ databases">
        <title>Genome assembly of Fulvivirga imtechensis AK7.</title>
        <authorList>
            <person name="Nupur N."/>
            <person name="Khatri I."/>
            <person name="Kumar R."/>
            <person name="Subramanian S."/>
            <person name="Pinnaka A."/>
        </authorList>
    </citation>
    <scope>NUCLEOTIDE SEQUENCE [LARGE SCALE GENOMIC DNA]</scope>
    <source>
        <strain evidence="2 3">AK7</strain>
    </source>
</reference>
<feature type="coiled-coil region" evidence="1">
    <location>
        <begin position="61"/>
        <end position="100"/>
    </location>
</feature>
<keyword evidence="3" id="KW-1185">Reference proteome</keyword>
<proteinExistence type="predicted"/>
<gene>
    <name evidence="2" type="ORF">C900_05386</name>
</gene>
<dbReference type="Proteomes" id="UP000011135">
    <property type="component" value="Unassembled WGS sequence"/>
</dbReference>